<keyword evidence="2" id="KW-0732">Signal</keyword>
<dbReference type="OrthoDB" id="7451940at2759"/>
<sequence length="405" mass="46310">MKAYVFFIFMVIHTIAAEKALSKLRRKLIVPKIDDKCRKIKCASVDEPECVRMKRNDLGFDVHIIVVNKCELYYMQCHDNVEAKIVPMKFCSHRHGQTSKKILKDKSHLRVKRKANDEDEKANLKAMEMVKMKHKKAPTKTEIMSKKSMSGKKKKPLKITKNTNTKKNSHLNLLGAAYSSADMERDQQRKDINDGQAGHEIDSDDWVTPPDVKNIEHIQLDLKSTNQIRKTEKLDLPDFPMLSHESNLGDMVKDANLKEYTADCPTVCPTRDVLVCARCQHGIFKTFISVCHMRMFACRHKDEILQLVSRSPCILSAPYLSEDGMIPRGRVAEAGDDDIILRYIICRDNENMGTDGKSGDPRCSFPLVITTSKYFYDFRNVPHPLDPHLVTTKSDLKEAVKTKTD</sequence>
<dbReference type="KEGG" id="sliu:111361600"/>
<dbReference type="GeneID" id="111361600"/>
<gene>
    <name evidence="4" type="primary">LOC111361600</name>
</gene>
<name>A0A9J7EMY2_SPOLT</name>
<feature type="chain" id="PRO_5039903415" evidence="2">
    <location>
        <begin position="18"/>
        <end position="405"/>
    </location>
</feature>
<dbReference type="AlphaFoldDB" id="A0A9J7EMY2"/>
<dbReference type="Gene3D" id="3.30.60.30">
    <property type="match status" value="1"/>
</dbReference>
<protein>
    <submittedName>
        <fullName evidence="4">Uncharacterized protein LOC111361600 isoform X1</fullName>
    </submittedName>
</protein>
<feature type="region of interest" description="Disordered" evidence="1">
    <location>
        <begin position="136"/>
        <end position="156"/>
    </location>
</feature>
<keyword evidence="3" id="KW-1185">Reference proteome</keyword>
<dbReference type="RefSeq" id="XP_022833764.1">
    <property type="nucleotide sequence ID" value="XM_022977996.1"/>
</dbReference>
<proteinExistence type="predicted"/>
<feature type="signal peptide" evidence="2">
    <location>
        <begin position="1"/>
        <end position="17"/>
    </location>
</feature>
<dbReference type="Proteomes" id="UP000301870">
    <property type="component" value="Chromosome 3"/>
</dbReference>
<reference evidence="4" key="1">
    <citation type="submission" date="2025-08" db="UniProtKB">
        <authorList>
            <consortium name="RefSeq"/>
        </authorList>
    </citation>
    <scope>IDENTIFICATION</scope>
    <source>
        <strain evidence="4">Ishihara</strain>
        <tissue evidence="4">Whole body</tissue>
    </source>
</reference>
<evidence type="ECO:0000313" key="4">
    <source>
        <dbReference type="RefSeq" id="XP_022833764.1"/>
    </source>
</evidence>
<evidence type="ECO:0000256" key="2">
    <source>
        <dbReference type="SAM" id="SignalP"/>
    </source>
</evidence>
<accession>A0A9J7EMY2</accession>
<evidence type="ECO:0000313" key="3">
    <source>
        <dbReference type="Proteomes" id="UP000301870"/>
    </source>
</evidence>
<evidence type="ECO:0000256" key="1">
    <source>
        <dbReference type="SAM" id="MobiDB-lite"/>
    </source>
</evidence>
<organism evidence="3 4">
    <name type="scientific">Spodoptera litura</name>
    <name type="common">Asian cotton leafworm</name>
    <dbReference type="NCBI Taxonomy" id="69820"/>
    <lineage>
        <taxon>Eukaryota</taxon>
        <taxon>Metazoa</taxon>
        <taxon>Ecdysozoa</taxon>
        <taxon>Arthropoda</taxon>
        <taxon>Hexapoda</taxon>
        <taxon>Insecta</taxon>
        <taxon>Pterygota</taxon>
        <taxon>Neoptera</taxon>
        <taxon>Endopterygota</taxon>
        <taxon>Lepidoptera</taxon>
        <taxon>Glossata</taxon>
        <taxon>Ditrysia</taxon>
        <taxon>Noctuoidea</taxon>
        <taxon>Noctuidae</taxon>
        <taxon>Amphipyrinae</taxon>
        <taxon>Spodoptera</taxon>
    </lineage>
</organism>